<dbReference type="InterPro" id="IPR013108">
    <property type="entry name" value="Amidohydro_3"/>
</dbReference>
<feature type="domain" description="Amidohydrolase 3" evidence="1">
    <location>
        <begin position="50"/>
        <end position="187"/>
    </location>
</feature>
<keyword evidence="3" id="KW-1185">Reference proteome</keyword>
<evidence type="ECO:0000313" key="2">
    <source>
        <dbReference type="EMBL" id="MFC6642290.1"/>
    </source>
</evidence>
<dbReference type="RefSeq" id="WP_386282411.1">
    <property type="nucleotide sequence ID" value="NZ_JBHSWA010000001.1"/>
</dbReference>
<reference evidence="3" key="1">
    <citation type="journal article" date="2019" name="Int. J. Syst. Evol. Microbiol.">
        <title>The Global Catalogue of Microorganisms (GCM) 10K type strain sequencing project: providing services to taxonomists for standard genome sequencing and annotation.</title>
        <authorList>
            <consortium name="The Broad Institute Genomics Platform"/>
            <consortium name="The Broad Institute Genome Sequencing Center for Infectious Disease"/>
            <person name="Wu L."/>
            <person name="Ma J."/>
        </authorList>
    </citation>
    <scope>NUCLEOTIDE SEQUENCE [LARGE SCALE GENOMIC DNA]</scope>
    <source>
        <strain evidence="3">NBRC 111368</strain>
    </source>
</reference>
<dbReference type="InterPro" id="IPR032466">
    <property type="entry name" value="Metal_Hydrolase"/>
</dbReference>
<dbReference type="PANTHER" id="PTHR22642:SF2">
    <property type="entry name" value="PROTEIN LONG AFTER FAR-RED 3"/>
    <property type="match status" value="1"/>
</dbReference>
<dbReference type="PANTHER" id="PTHR22642">
    <property type="entry name" value="IMIDAZOLONEPROPIONASE"/>
    <property type="match status" value="1"/>
</dbReference>
<evidence type="ECO:0000259" key="1">
    <source>
        <dbReference type="Pfam" id="PF07969"/>
    </source>
</evidence>
<dbReference type="Proteomes" id="UP001596403">
    <property type="component" value="Unassembled WGS sequence"/>
</dbReference>
<dbReference type="Gene3D" id="2.30.40.10">
    <property type="entry name" value="Urease, subunit C, domain 1"/>
    <property type="match status" value="1"/>
</dbReference>
<name>A0ABW1Z1W6_9RHOB</name>
<comment type="caution">
    <text evidence="2">The sequence shown here is derived from an EMBL/GenBank/DDBJ whole genome shotgun (WGS) entry which is preliminary data.</text>
</comment>
<dbReference type="SUPFAM" id="SSF51338">
    <property type="entry name" value="Composite domain of metallo-dependent hydrolases"/>
    <property type="match status" value="1"/>
</dbReference>
<accession>A0ABW1Z1W6</accession>
<evidence type="ECO:0000313" key="3">
    <source>
        <dbReference type="Proteomes" id="UP001596403"/>
    </source>
</evidence>
<protein>
    <submittedName>
        <fullName evidence="2">Amidohydrolase family protein</fullName>
    </submittedName>
</protein>
<dbReference type="Gene3D" id="3.20.20.140">
    <property type="entry name" value="Metal-dependent hydrolases"/>
    <property type="match status" value="1"/>
</dbReference>
<organism evidence="2 3">
    <name type="scientific">Sulfitobacter profundi</name>
    <dbReference type="NCBI Taxonomy" id="2679961"/>
    <lineage>
        <taxon>Bacteria</taxon>
        <taxon>Pseudomonadati</taxon>
        <taxon>Pseudomonadota</taxon>
        <taxon>Alphaproteobacteria</taxon>
        <taxon>Rhodobacterales</taxon>
        <taxon>Roseobacteraceae</taxon>
        <taxon>Sulfitobacter</taxon>
    </lineage>
</organism>
<gene>
    <name evidence="2" type="ORF">ACFQAU_11865</name>
</gene>
<sequence length="245" mass="25830">MPADIVIHNGALITFDPDQPQASALAITGNKISAVGSDAQITVLIGPDTKVIDAQGGTVLPGFIDSHVHLFGGSVELEYLNLYGLTGLEEMRRAILPYAEANPDDKMLFCVMADYGILGTGKTLTRHDLDAILPDRPLAMFAPDHHTVWANTAALKAAGLLQGGKVDAGSEIVMGEDGLANGGCLSPAPIARSYRSPAMAAAICWALPPDATPSRPPHLRSARWTRTLSHAGWPIAPRRASPVCI</sequence>
<dbReference type="Pfam" id="PF07969">
    <property type="entry name" value="Amidohydro_3"/>
    <property type="match status" value="1"/>
</dbReference>
<dbReference type="InterPro" id="IPR011059">
    <property type="entry name" value="Metal-dep_hydrolase_composite"/>
</dbReference>
<proteinExistence type="predicted"/>
<dbReference type="SUPFAM" id="SSF51556">
    <property type="entry name" value="Metallo-dependent hydrolases"/>
    <property type="match status" value="1"/>
</dbReference>
<dbReference type="Gene3D" id="3.10.310.70">
    <property type="match status" value="1"/>
</dbReference>
<dbReference type="EMBL" id="JBHSWA010000001">
    <property type="protein sequence ID" value="MFC6642290.1"/>
    <property type="molecule type" value="Genomic_DNA"/>
</dbReference>